<dbReference type="Gene3D" id="3.30.1330.60">
    <property type="entry name" value="OmpA-like domain"/>
    <property type="match status" value="1"/>
</dbReference>
<sequence length="259" mass="28722">MIFSFILTSYLKRKKHLYLALTCTSLIALSPYTTNAQVSVNQSALNHLGPSTSKSHKKTDDHHKTNKQHSTKTKKTKDKSHTQAETPKKTAPEPKPQTPAVQATIPNAPPPVPVFKDADVTVPLHPPAPPPMPKVNEQAKGEVKTTDKRTILIFDKDSEELNEPMMKAIMDVANMLKQHPDDQIYLNAYSHGTSDDPSTPRRTALNRGLVIRAVLINQGIASTRIYLIAKGVPQTQDKNLNPDYVEMIRSDLLGKPTNK</sequence>
<reference evidence="4" key="1">
    <citation type="submission" date="2023-05" db="EMBL/GenBank/DDBJ databases">
        <title>Whole genome sequence of Commensalibacter sp.</title>
        <authorList>
            <person name="Charoenyingcharoen P."/>
            <person name="Yukphan P."/>
        </authorList>
    </citation>
    <scope>NUCLEOTIDE SEQUENCE</scope>
    <source>
        <strain evidence="4">TBRC 16381</strain>
    </source>
</reference>
<keyword evidence="2" id="KW-0732">Signal</keyword>
<evidence type="ECO:0000313" key="4">
    <source>
        <dbReference type="EMBL" id="MDI2089887.1"/>
    </source>
</evidence>
<feature type="signal peptide" evidence="2">
    <location>
        <begin position="1"/>
        <end position="36"/>
    </location>
</feature>
<accession>A0ABT6PYF2</accession>
<feature type="chain" id="PRO_5045054345" evidence="2">
    <location>
        <begin position="37"/>
        <end position="259"/>
    </location>
</feature>
<dbReference type="SUPFAM" id="SSF103088">
    <property type="entry name" value="OmpA-like"/>
    <property type="match status" value="1"/>
</dbReference>
<organism evidence="4 5">
    <name type="scientific">Commensalibacter oyaizuii</name>
    <dbReference type="NCBI Taxonomy" id="3043873"/>
    <lineage>
        <taxon>Bacteria</taxon>
        <taxon>Pseudomonadati</taxon>
        <taxon>Pseudomonadota</taxon>
        <taxon>Alphaproteobacteria</taxon>
        <taxon>Acetobacterales</taxon>
        <taxon>Acetobacteraceae</taxon>
    </lineage>
</organism>
<feature type="region of interest" description="Disordered" evidence="1">
    <location>
        <begin position="46"/>
        <end position="144"/>
    </location>
</feature>
<evidence type="ECO:0000259" key="3">
    <source>
        <dbReference type="Pfam" id="PF00691"/>
    </source>
</evidence>
<dbReference type="RefSeq" id="WP_281447054.1">
    <property type="nucleotide sequence ID" value="NZ_JASBAO010000001.1"/>
</dbReference>
<gene>
    <name evidence="4" type="ORF">QJV27_00595</name>
</gene>
<comment type="caution">
    <text evidence="4">The sequence shown here is derived from an EMBL/GenBank/DDBJ whole genome shotgun (WGS) entry which is preliminary data.</text>
</comment>
<dbReference type="InterPro" id="IPR036737">
    <property type="entry name" value="OmpA-like_sf"/>
</dbReference>
<feature type="compositionally biased region" description="Basic and acidic residues" evidence="1">
    <location>
        <begin position="79"/>
        <end position="92"/>
    </location>
</feature>
<dbReference type="InterPro" id="IPR006665">
    <property type="entry name" value="OmpA-like"/>
</dbReference>
<keyword evidence="5" id="KW-1185">Reference proteome</keyword>
<dbReference type="EMBL" id="JASBAO010000001">
    <property type="protein sequence ID" value="MDI2089887.1"/>
    <property type="molecule type" value="Genomic_DNA"/>
</dbReference>
<name>A0ABT6PYF2_9PROT</name>
<protein>
    <submittedName>
        <fullName evidence="4">OmpA family protein</fullName>
    </submittedName>
</protein>
<feature type="compositionally biased region" description="Pro residues" evidence="1">
    <location>
        <begin position="124"/>
        <end position="133"/>
    </location>
</feature>
<dbReference type="Proteomes" id="UP001431634">
    <property type="component" value="Unassembled WGS sequence"/>
</dbReference>
<evidence type="ECO:0000313" key="5">
    <source>
        <dbReference type="Proteomes" id="UP001431634"/>
    </source>
</evidence>
<evidence type="ECO:0000256" key="1">
    <source>
        <dbReference type="SAM" id="MobiDB-lite"/>
    </source>
</evidence>
<evidence type="ECO:0000256" key="2">
    <source>
        <dbReference type="SAM" id="SignalP"/>
    </source>
</evidence>
<feature type="compositionally biased region" description="Basic residues" evidence="1">
    <location>
        <begin position="64"/>
        <end position="78"/>
    </location>
</feature>
<feature type="domain" description="OmpA-like" evidence="3">
    <location>
        <begin position="154"/>
        <end position="242"/>
    </location>
</feature>
<dbReference type="Pfam" id="PF00691">
    <property type="entry name" value="OmpA"/>
    <property type="match status" value="1"/>
</dbReference>
<proteinExistence type="predicted"/>